<accession>A0A6S7H9G0</accession>
<proteinExistence type="predicted"/>
<evidence type="ECO:0000313" key="3">
    <source>
        <dbReference type="Proteomes" id="UP001152795"/>
    </source>
</evidence>
<evidence type="ECO:0000256" key="1">
    <source>
        <dbReference type="SAM" id="MobiDB-lite"/>
    </source>
</evidence>
<feature type="compositionally biased region" description="Acidic residues" evidence="1">
    <location>
        <begin position="194"/>
        <end position="217"/>
    </location>
</feature>
<evidence type="ECO:0000313" key="2">
    <source>
        <dbReference type="EMBL" id="CAB3999683.1"/>
    </source>
</evidence>
<dbReference type="EMBL" id="CACRXK020003649">
    <property type="protein sequence ID" value="CAB3999683.1"/>
    <property type="molecule type" value="Genomic_DNA"/>
</dbReference>
<feature type="compositionally biased region" description="Basic and acidic residues" evidence="1">
    <location>
        <begin position="304"/>
        <end position="322"/>
    </location>
</feature>
<keyword evidence="3" id="KW-1185">Reference proteome</keyword>
<dbReference type="Proteomes" id="UP001152795">
    <property type="component" value="Unassembled WGS sequence"/>
</dbReference>
<sequence>MFTREPNDCEQLYTLDVVGIESRGENDQLDVYREFKENITRADDGRYQVKVPSISGQSLPNSNLEPSGKLIANICKKIERDEKVNNNYDETIEKQLESGIIEGAPVKPNDKRVYHIPYKHVVREGANKAKDSAEIPENFRNFGLVGDSSENPWFLNDGKVREDMNEETEGHENTPEWSRKLKAVTAEETKEGQGDEDENASDNSDQDETFELMDDEGSKEKRKKLKGDKVDNIKGKKKKVLSKGHTEEVNDVGKKREENEVENLEENGIKTKGKVKSNVVSQGNTKETSSVEITSERKKKKRKITDESRIKEKLEKSKEAKLVKSGTDQDNMQTGDLDEKNRGRWMKGKVVKYVKGKDGVIRGVIVLHKGNNLEPFQLVCPLEIRSVVKEDQGRHNESTEDNDGKLKKRPERKAARIAKVNIREQLKDD</sequence>
<feature type="compositionally biased region" description="Basic and acidic residues" evidence="1">
    <location>
        <begin position="244"/>
        <end position="258"/>
    </location>
</feature>
<dbReference type="AlphaFoldDB" id="A0A6S7H9G0"/>
<name>A0A6S7H9G0_PARCT</name>
<reference evidence="2" key="1">
    <citation type="submission" date="2020-04" db="EMBL/GenBank/DDBJ databases">
        <authorList>
            <person name="Alioto T."/>
            <person name="Alioto T."/>
            <person name="Gomez Garrido J."/>
        </authorList>
    </citation>
    <scope>NUCLEOTIDE SEQUENCE</scope>
    <source>
        <strain evidence="2">A484AB</strain>
    </source>
</reference>
<feature type="compositionally biased region" description="Basic and acidic residues" evidence="1">
    <location>
        <begin position="389"/>
        <end position="405"/>
    </location>
</feature>
<feature type="region of interest" description="Disordered" evidence="1">
    <location>
        <begin position="389"/>
        <end position="429"/>
    </location>
</feature>
<protein>
    <submittedName>
        <fullName evidence="2">Uncharacterized protein</fullName>
    </submittedName>
</protein>
<feature type="compositionally biased region" description="Polar residues" evidence="1">
    <location>
        <begin position="278"/>
        <end position="293"/>
    </location>
</feature>
<feature type="region of interest" description="Disordered" evidence="1">
    <location>
        <begin position="185"/>
        <end position="341"/>
    </location>
</feature>
<comment type="caution">
    <text evidence="2">The sequence shown here is derived from an EMBL/GenBank/DDBJ whole genome shotgun (WGS) entry which is preliminary data.</text>
</comment>
<gene>
    <name evidence="2" type="ORF">PACLA_8A080391</name>
</gene>
<organism evidence="2 3">
    <name type="scientific">Paramuricea clavata</name>
    <name type="common">Red gorgonian</name>
    <name type="synonym">Violescent sea-whip</name>
    <dbReference type="NCBI Taxonomy" id="317549"/>
    <lineage>
        <taxon>Eukaryota</taxon>
        <taxon>Metazoa</taxon>
        <taxon>Cnidaria</taxon>
        <taxon>Anthozoa</taxon>
        <taxon>Octocorallia</taxon>
        <taxon>Malacalcyonacea</taxon>
        <taxon>Plexauridae</taxon>
        <taxon>Paramuricea</taxon>
    </lineage>
</organism>